<accession>A0A7U7GB37</accession>
<reference evidence="1 2" key="1">
    <citation type="journal article" date="2014" name="ISME J.">
        <title>Candidatus Competibacter-lineage genomes retrieved from metagenomes reveal functional metabolic diversity.</title>
        <authorList>
            <person name="McIlroy S.J."/>
            <person name="Albertsen M."/>
            <person name="Andresen E.K."/>
            <person name="Saunders A.M."/>
            <person name="Kristiansen R."/>
            <person name="Stokholm-Bjerregaard M."/>
            <person name="Nielsen K.L."/>
            <person name="Nielsen P.H."/>
        </authorList>
    </citation>
    <scope>NUCLEOTIDE SEQUENCE [LARGE SCALE GENOMIC DNA]</scope>
    <source>
        <strain evidence="1 2">Run_B_J11</strain>
    </source>
</reference>
<proteinExistence type="predicted"/>
<evidence type="ECO:0000313" key="1">
    <source>
        <dbReference type="EMBL" id="CDH45169.1"/>
    </source>
</evidence>
<evidence type="ECO:0000313" key="2">
    <source>
        <dbReference type="Proteomes" id="UP000019184"/>
    </source>
</evidence>
<name>A0A7U7GB37_9GAMM</name>
<gene>
    <name evidence="1" type="ORF">BN874_2130002</name>
</gene>
<dbReference type="Proteomes" id="UP000019184">
    <property type="component" value="Unassembled WGS sequence"/>
</dbReference>
<keyword evidence="2" id="KW-1185">Reference proteome</keyword>
<sequence length="43" mass="4988">MDSGQFAVLCDQQFQKGSEQTFTPDAGVMYERKETQVERQFLL</sequence>
<protein>
    <submittedName>
        <fullName evidence="1">Uncharacterized protein</fullName>
    </submittedName>
</protein>
<dbReference type="EMBL" id="CBTK010000128">
    <property type="protein sequence ID" value="CDH45169.1"/>
    <property type="molecule type" value="Genomic_DNA"/>
</dbReference>
<comment type="caution">
    <text evidence="1">The sequence shown here is derived from an EMBL/GenBank/DDBJ whole genome shotgun (WGS) entry which is preliminary data.</text>
</comment>
<dbReference type="AlphaFoldDB" id="A0A7U7GB37"/>
<organism evidence="1 2">
    <name type="scientific">Candidatus Contendobacter odensis Run_B_J11</name>
    <dbReference type="NCBI Taxonomy" id="1400861"/>
    <lineage>
        <taxon>Bacteria</taxon>
        <taxon>Pseudomonadati</taxon>
        <taxon>Pseudomonadota</taxon>
        <taxon>Gammaproteobacteria</taxon>
        <taxon>Candidatus Competibacteraceae</taxon>
        <taxon>Candidatus Contendibacter</taxon>
    </lineage>
</organism>